<dbReference type="EMBL" id="BLXT01005617">
    <property type="protein sequence ID" value="GFO24523.1"/>
    <property type="molecule type" value="Genomic_DNA"/>
</dbReference>
<protein>
    <submittedName>
        <fullName evidence="2">Uncharacterized protein</fullName>
    </submittedName>
</protein>
<feature type="compositionally biased region" description="Polar residues" evidence="1">
    <location>
        <begin position="58"/>
        <end position="77"/>
    </location>
</feature>
<sequence length="148" mass="16728">MTPRSPTTKHQNEEQNSSKTKTKSSDRSNLITPSHPKSFFLAQRRSKRRQQKRHAGSIHSSTMSQSTAVTILPSSQVIPPATYPEPIQDQYRDVQQQQKQQQPPQQQQQHNVGVRPDSRLKQCTSLLSTGSSEGQLPLEYETSPKPPE</sequence>
<keyword evidence="3" id="KW-1185">Reference proteome</keyword>
<feature type="compositionally biased region" description="Low complexity" evidence="1">
    <location>
        <begin position="95"/>
        <end position="109"/>
    </location>
</feature>
<comment type="caution">
    <text evidence="2">The sequence shown here is derived from an EMBL/GenBank/DDBJ whole genome shotgun (WGS) entry which is preliminary data.</text>
</comment>
<name>A0AAV4C0C4_9GAST</name>
<accession>A0AAV4C0C4</accession>
<evidence type="ECO:0000313" key="3">
    <source>
        <dbReference type="Proteomes" id="UP000735302"/>
    </source>
</evidence>
<dbReference type="Proteomes" id="UP000735302">
    <property type="component" value="Unassembled WGS sequence"/>
</dbReference>
<organism evidence="2 3">
    <name type="scientific">Plakobranchus ocellatus</name>
    <dbReference type="NCBI Taxonomy" id="259542"/>
    <lineage>
        <taxon>Eukaryota</taxon>
        <taxon>Metazoa</taxon>
        <taxon>Spiralia</taxon>
        <taxon>Lophotrochozoa</taxon>
        <taxon>Mollusca</taxon>
        <taxon>Gastropoda</taxon>
        <taxon>Heterobranchia</taxon>
        <taxon>Euthyneura</taxon>
        <taxon>Panpulmonata</taxon>
        <taxon>Sacoglossa</taxon>
        <taxon>Placobranchoidea</taxon>
        <taxon>Plakobranchidae</taxon>
        <taxon>Plakobranchus</taxon>
    </lineage>
</organism>
<gene>
    <name evidence="2" type="ORF">PoB_005102800</name>
</gene>
<evidence type="ECO:0000313" key="2">
    <source>
        <dbReference type="EMBL" id="GFO24523.1"/>
    </source>
</evidence>
<proteinExistence type="predicted"/>
<evidence type="ECO:0000256" key="1">
    <source>
        <dbReference type="SAM" id="MobiDB-lite"/>
    </source>
</evidence>
<reference evidence="2 3" key="1">
    <citation type="journal article" date="2021" name="Elife">
        <title>Chloroplast acquisition without the gene transfer in kleptoplastic sea slugs, Plakobranchus ocellatus.</title>
        <authorList>
            <person name="Maeda T."/>
            <person name="Takahashi S."/>
            <person name="Yoshida T."/>
            <person name="Shimamura S."/>
            <person name="Takaki Y."/>
            <person name="Nagai Y."/>
            <person name="Toyoda A."/>
            <person name="Suzuki Y."/>
            <person name="Arimoto A."/>
            <person name="Ishii H."/>
            <person name="Satoh N."/>
            <person name="Nishiyama T."/>
            <person name="Hasebe M."/>
            <person name="Maruyama T."/>
            <person name="Minagawa J."/>
            <person name="Obokata J."/>
            <person name="Shigenobu S."/>
        </authorList>
    </citation>
    <scope>NUCLEOTIDE SEQUENCE [LARGE SCALE GENOMIC DNA]</scope>
</reference>
<dbReference type="AlphaFoldDB" id="A0AAV4C0C4"/>
<feature type="region of interest" description="Disordered" evidence="1">
    <location>
        <begin position="1"/>
        <end position="148"/>
    </location>
</feature>
<feature type="compositionally biased region" description="Basic residues" evidence="1">
    <location>
        <begin position="44"/>
        <end position="56"/>
    </location>
</feature>
<feature type="compositionally biased region" description="Polar residues" evidence="1">
    <location>
        <begin position="121"/>
        <end position="134"/>
    </location>
</feature>